<feature type="compositionally biased region" description="Basic and acidic residues" evidence="1">
    <location>
        <begin position="204"/>
        <end position="216"/>
    </location>
</feature>
<sequence length="289" mass="31700">MVQHLEKQYQEEHGGTIPSAVVKYKHRVLLRMVITAMEADPPRDYHRATDVLEECHREVDNMTPKQLKAAFTRRPQSLRRPASMHGHLPAADLERRPSIDTATDSEAATDDERDAPSPVSPGHHVVEYYKPSGRPLSSVSSVSSIAQDDRHANPYARPPTPLSPLRPHGHAGDRSSPKAPSSLMGGRGSISDDDNGGEGPSTWYEERHPGTEHRQQEAAPWTHGSTRRKPVGSGQQPRSSRGETHSAVRSPVEGVPTFSSLAEHRRKTGLPPIPPRTSSLNGTARRAAQ</sequence>
<proteinExistence type="predicted"/>
<gene>
    <name evidence="2" type="ORF">DMC30DRAFT_17186</name>
</gene>
<evidence type="ECO:0000313" key="3">
    <source>
        <dbReference type="Proteomes" id="UP000311382"/>
    </source>
</evidence>
<protein>
    <submittedName>
        <fullName evidence="2">Uncharacterized protein</fullName>
    </submittedName>
</protein>
<dbReference type="Proteomes" id="UP000311382">
    <property type="component" value="Unassembled WGS sequence"/>
</dbReference>
<dbReference type="AlphaFoldDB" id="A0A5C5FTW6"/>
<evidence type="ECO:0000256" key="1">
    <source>
        <dbReference type="SAM" id="MobiDB-lite"/>
    </source>
</evidence>
<name>A0A5C5FTW6_9BASI</name>
<keyword evidence="3" id="KW-1185">Reference proteome</keyword>
<reference evidence="2 3" key="1">
    <citation type="submission" date="2019-03" db="EMBL/GenBank/DDBJ databases">
        <title>Rhodosporidium diobovatum UCD-FST 08-225 genome sequencing, assembly, and annotation.</title>
        <authorList>
            <person name="Fakankun I.U."/>
            <person name="Fristensky B."/>
            <person name="Levin D.B."/>
        </authorList>
    </citation>
    <scope>NUCLEOTIDE SEQUENCE [LARGE SCALE GENOMIC DNA]</scope>
    <source>
        <strain evidence="2 3">UCD-FST 08-225</strain>
    </source>
</reference>
<organism evidence="2 3">
    <name type="scientific">Rhodotorula diobovata</name>
    <dbReference type="NCBI Taxonomy" id="5288"/>
    <lineage>
        <taxon>Eukaryota</taxon>
        <taxon>Fungi</taxon>
        <taxon>Dikarya</taxon>
        <taxon>Basidiomycota</taxon>
        <taxon>Pucciniomycotina</taxon>
        <taxon>Microbotryomycetes</taxon>
        <taxon>Sporidiobolales</taxon>
        <taxon>Sporidiobolaceae</taxon>
        <taxon>Rhodotorula</taxon>
    </lineage>
</organism>
<accession>A0A5C5FTW6</accession>
<comment type="caution">
    <text evidence="2">The sequence shown here is derived from an EMBL/GenBank/DDBJ whole genome shotgun (WGS) entry which is preliminary data.</text>
</comment>
<feature type="region of interest" description="Disordered" evidence="1">
    <location>
        <begin position="71"/>
        <end position="289"/>
    </location>
</feature>
<dbReference type="EMBL" id="SOZI01000106">
    <property type="protein sequence ID" value="TNY19161.1"/>
    <property type="molecule type" value="Genomic_DNA"/>
</dbReference>
<evidence type="ECO:0000313" key="2">
    <source>
        <dbReference type="EMBL" id="TNY19161.1"/>
    </source>
</evidence>